<accession>A0A2R6ACE5</accession>
<evidence type="ECO:0000256" key="1">
    <source>
        <dbReference type="ARBA" id="ARBA00022714"/>
    </source>
</evidence>
<keyword evidence="1" id="KW-0001">2Fe-2S</keyword>
<keyword evidence="6" id="KW-1133">Transmembrane helix</keyword>
<keyword evidence="2" id="KW-0479">Metal-binding</keyword>
<dbReference type="InterPro" id="IPR036922">
    <property type="entry name" value="Rieske_2Fe-2S_sf"/>
</dbReference>
<dbReference type="SUPFAM" id="SSF50022">
    <property type="entry name" value="ISP domain"/>
    <property type="match status" value="1"/>
</dbReference>
<dbReference type="InterPro" id="IPR006311">
    <property type="entry name" value="TAT_signal"/>
</dbReference>
<feature type="domain" description="Rieske" evidence="7">
    <location>
        <begin position="95"/>
        <end position="203"/>
    </location>
</feature>
<dbReference type="PROSITE" id="PS51318">
    <property type="entry name" value="TAT"/>
    <property type="match status" value="1"/>
</dbReference>
<evidence type="ECO:0000256" key="6">
    <source>
        <dbReference type="SAM" id="Phobius"/>
    </source>
</evidence>
<evidence type="ECO:0000256" key="5">
    <source>
        <dbReference type="ARBA" id="ARBA00023157"/>
    </source>
</evidence>
<dbReference type="NCBIfam" id="TIGR01409">
    <property type="entry name" value="TAT_signal_seq"/>
    <property type="match status" value="1"/>
</dbReference>
<keyword evidence="6" id="KW-0812">Transmembrane</keyword>
<dbReference type="EMBL" id="NEXC01000008">
    <property type="protein sequence ID" value="PSN84081.1"/>
    <property type="molecule type" value="Genomic_DNA"/>
</dbReference>
<protein>
    <submittedName>
        <fullName evidence="8">(2Fe-2S)-binding protein</fullName>
    </submittedName>
</protein>
<name>A0A2R6ACE5_9ARCH</name>
<comment type="caution">
    <text evidence="8">The sequence shown here is derived from an EMBL/GenBank/DDBJ whole genome shotgun (WGS) entry which is preliminary data.</text>
</comment>
<dbReference type="Proteomes" id="UP000240880">
    <property type="component" value="Unassembled WGS sequence"/>
</dbReference>
<dbReference type="PROSITE" id="PS51296">
    <property type="entry name" value="RIESKE"/>
    <property type="match status" value="1"/>
</dbReference>
<dbReference type="InterPro" id="IPR017941">
    <property type="entry name" value="Rieske_2Fe-2S"/>
</dbReference>
<reference evidence="8 9" key="1">
    <citation type="submission" date="2017-04" db="EMBL/GenBank/DDBJ databases">
        <title>Novel microbial lineages endemic to geothermal iron-oxide mats fill important gaps in the evolutionary history of Archaea.</title>
        <authorList>
            <person name="Jay Z.J."/>
            <person name="Beam J.P."/>
            <person name="Dlakic M."/>
            <person name="Rusch D.B."/>
            <person name="Kozubal M.A."/>
            <person name="Inskeep W.P."/>
        </authorList>
    </citation>
    <scope>NUCLEOTIDE SEQUENCE [LARGE SCALE GENOMIC DNA]</scope>
    <source>
        <strain evidence="8">OSP_D</strain>
    </source>
</reference>
<evidence type="ECO:0000256" key="2">
    <source>
        <dbReference type="ARBA" id="ARBA00022723"/>
    </source>
</evidence>
<proteinExistence type="predicted"/>
<dbReference type="PANTHER" id="PTHR10134">
    <property type="entry name" value="CYTOCHROME B-C1 COMPLEX SUBUNIT RIESKE, MITOCHONDRIAL"/>
    <property type="match status" value="1"/>
</dbReference>
<dbReference type="Pfam" id="PF00355">
    <property type="entry name" value="Rieske"/>
    <property type="match status" value="1"/>
</dbReference>
<sequence>MSGLAQVQDPSRRRFLKSLLVIAGAATIAGALPSLRYLVPPAVGLSSFPTLLLVDSSGNPIKASSLPVNSPQTFQFSYPLTNEPNFLLNLGDDSGNPVEIPPVDVVIPATGEKYTAPGGVGPHKSIVAYSAICQHLGCKYPELHFYPPGYTAQTFNGPMSKVIHCSCHGSTYDPYQGGKVVTGPTQYPLPAVVLQWDPTTDQLYATRMVGPVIYGHTSDLQGGSPPSGDTTVVEDVGNPFG</sequence>
<keyword evidence="5" id="KW-1015">Disulfide bond</keyword>
<evidence type="ECO:0000313" key="8">
    <source>
        <dbReference type="EMBL" id="PSN84081.1"/>
    </source>
</evidence>
<gene>
    <name evidence="8" type="ORF">B9Q01_02325</name>
</gene>
<evidence type="ECO:0000259" key="7">
    <source>
        <dbReference type="PROSITE" id="PS51296"/>
    </source>
</evidence>
<keyword evidence="3" id="KW-0408">Iron</keyword>
<dbReference type="Gene3D" id="2.102.10.10">
    <property type="entry name" value="Rieske [2Fe-2S] iron-sulphur domain"/>
    <property type="match status" value="1"/>
</dbReference>
<organism evidence="8 9">
    <name type="scientific">Candidatus Marsarchaeota G1 archaeon OSP_D</name>
    <dbReference type="NCBI Taxonomy" id="1978155"/>
    <lineage>
        <taxon>Archaea</taxon>
        <taxon>Candidatus Marsarchaeota</taxon>
        <taxon>Candidatus Marsarchaeota group 1</taxon>
    </lineage>
</organism>
<dbReference type="GO" id="GO:0051537">
    <property type="term" value="F:2 iron, 2 sulfur cluster binding"/>
    <property type="evidence" value="ECO:0007669"/>
    <property type="project" value="UniProtKB-KW"/>
</dbReference>
<dbReference type="AlphaFoldDB" id="A0A2R6ACE5"/>
<feature type="transmembrane region" description="Helical" evidence="6">
    <location>
        <begin position="20"/>
        <end position="39"/>
    </location>
</feature>
<keyword evidence="6" id="KW-0472">Membrane</keyword>
<dbReference type="GO" id="GO:0046872">
    <property type="term" value="F:metal ion binding"/>
    <property type="evidence" value="ECO:0007669"/>
    <property type="project" value="UniProtKB-KW"/>
</dbReference>
<evidence type="ECO:0000256" key="3">
    <source>
        <dbReference type="ARBA" id="ARBA00023004"/>
    </source>
</evidence>
<dbReference type="InterPro" id="IPR014349">
    <property type="entry name" value="Rieske_Fe-S_prot"/>
</dbReference>
<dbReference type="InterPro" id="IPR019546">
    <property type="entry name" value="TAT_signal_bac_arc"/>
</dbReference>
<evidence type="ECO:0000313" key="9">
    <source>
        <dbReference type="Proteomes" id="UP000240880"/>
    </source>
</evidence>
<keyword evidence="4" id="KW-0411">Iron-sulfur</keyword>
<dbReference type="Gene3D" id="1.20.5.700">
    <property type="entry name" value="Single helix bin"/>
    <property type="match status" value="1"/>
</dbReference>
<evidence type="ECO:0000256" key="4">
    <source>
        <dbReference type="ARBA" id="ARBA00023014"/>
    </source>
</evidence>